<evidence type="ECO:0000313" key="12">
    <source>
        <dbReference type="Proteomes" id="UP000198656"/>
    </source>
</evidence>
<name>A0A1G7RLX2_9FIRM</name>
<dbReference type="GO" id="GO:0000155">
    <property type="term" value="F:phosphorelay sensor kinase activity"/>
    <property type="evidence" value="ECO:0007669"/>
    <property type="project" value="InterPro"/>
</dbReference>
<feature type="transmembrane region" description="Helical" evidence="9">
    <location>
        <begin position="14"/>
        <end position="36"/>
    </location>
</feature>
<dbReference type="InterPro" id="IPR000014">
    <property type="entry name" value="PAS"/>
</dbReference>
<dbReference type="GO" id="GO:0005524">
    <property type="term" value="F:ATP binding"/>
    <property type="evidence" value="ECO:0007669"/>
    <property type="project" value="UniProtKB-KW"/>
</dbReference>
<keyword evidence="12" id="KW-1185">Reference proteome</keyword>
<dbReference type="SMART" id="SM00387">
    <property type="entry name" value="HATPase_c"/>
    <property type="match status" value="1"/>
</dbReference>
<evidence type="ECO:0000256" key="1">
    <source>
        <dbReference type="ARBA" id="ARBA00000085"/>
    </source>
</evidence>
<keyword evidence="8" id="KW-0902">Two-component regulatory system</keyword>
<dbReference type="Pfam" id="PF00989">
    <property type="entry name" value="PAS"/>
    <property type="match status" value="1"/>
</dbReference>
<dbReference type="Pfam" id="PF00512">
    <property type="entry name" value="HisKA"/>
    <property type="match status" value="1"/>
</dbReference>
<dbReference type="SUPFAM" id="SSF55785">
    <property type="entry name" value="PYP-like sensor domain (PAS domain)"/>
    <property type="match status" value="1"/>
</dbReference>
<dbReference type="InterPro" id="IPR036890">
    <property type="entry name" value="HATPase_C_sf"/>
</dbReference>
<evidence type="ECO:0000256" key="2">
    <source>
        <dbReference type="ARBA" id="ARBA00012438"/>
    </source>
</evidence>
<dbReference type="EMBL" id="FNCP01000001">
    <property type="protein sequence ID" value="SDG11683.1"/>
    <property type="molecule type" value="Genomic_DNA"/>
</dbReference>
<evidence type="ECO:0000256" key="8">
    <source>
        <dbReference type="ARBA" id="ARBA00023012"/>
    </source>
</evidence>
<dbReference type="InterPro" id="IPR004358">
    <property type="entry name" value="Sig_transdc_His_kin-like_C"/>
</dbReference>
<protein>
    <recommendedName>
        <fullName evidence="2">histidine kinase</fullName>
        <ecNumber evidence="2">2.7.13.3</ecNumber>
    </recommendedName>
</protein>
<dbReference type="OrthoDB" id="9764522at2"/>
<dbReference type="RefSeq" id="WP_092328594.1">
    <property type="nucleotide sequence ID" value="NZ_FNCP01000001.1"/>
</dbReference>
<accession>A0A1G7RLX2</accession>
<keyword evidence="9" id="KW-1133">Transmembrane helix</keyword>
<keyword evidence="9" id="KW-0472">Membrane</keyword>
<dbReference type="GO" id="GO:0006355">
    <property type="term" value="P:regulation of DNA-templated transcription"/>
    <property type="evidence" value="ECO:0007669"/>
    <property type="project" value="InterPro"/>
</dbReference>
<dbReference type="InterPro" id="IPR013767">
    <property type="entry name" value="PAS_fold"/>
</dbReference>
<keyword evidence="9" id="KW-0812">Transmembrane</keyword>
<evidence type="ECO:0000256" key="3">
    <source>
        <dbReference type="ARBA" id="ARBA00022553"/>
    </source>
</evidence>
<dbReference type="Pfam" id="PF02518">
    <property type="entry name" value="HATPase_c"/>
    <property type="match status" value="1"/>
</dbReference>
<evidence type="ECO:0000256" key="4">
    <source>
        <dbReference type="ARBA" id="ARBA00022679"/>
    </source>
</evidence>
<gene>
    <name evidence="11" type="ORF">SAMN05443529_101123</name>
</gene>
<dbReference type="SUPFAM" id="SSF47384">
    <property type="entry name" value="Homodimeric domain of signal transducing histidine kinase"/>
    <property type="match status" value="1"/>
</dbReference>
<keyword evidence="3" id="KW-0597">Phosphoprotein</keyword>
<evidence type="ECO:0000313" key="11">
    <source>
        <dbReference type="EMBL" id="SDG11683.1"/>
    </source>
</evidence>
<dbReference type="Proteomes" id="UP000198656">
    <property type="component" value="Unassembled WGS sequence"/>
</dbReference>
<keyword evidence="6 11" id="KW-0418">Kinase</keyword>
<keyword evidence="4" id="KW-0808">Transferase</keyword>
<dbReference type="PANTHER" id="PTHR43065:SF10">
    <property type="entry name" value="PEROXIDE STRESS-ACTIVATED HISTIDINE KINASE MAK3"/>
    <property type="match status" value="1"/>
</dbReference>
<evidence type="ECO:0000256" key="5">
    <source>
        <dbReference type="ARBA" id="ARBA00022741"/>
    </source>
</evidence>
<dbReference type="CDD" id="cd00130">
    <property type="entry name" value="PAS"/>
    <property type="match status" value="1"/>
</dbReference>
<dbReference type="InterPro" id="IPR036097">
    <property type="entry name" value="HisK_dim/P_sf"/>
</dbReference>
<dbReference type="NCBIfam" id="TIGR00229">
    <property type="entry name" value="sensory_box"/>
    <property type="match status" value="1"/>
</dbReference>
<comment type="catalytic activity">
    <reaction evidence="1">
        <text>ATP + protein L-histidine = ADP + protein N-phospho-L-histidine.</text>
        <dbReference type="EC" id="2.7.13.3"/>
    </reaction>
</comment>
<dbReference type="PROSITE" id="PS50109">
    <property type="entry name" value="HIS_KIN"/>
    <property type="match status" value="1"/>
</dbReference>
<dbReference type="PRINTS" id="PR00344">
    <property type="entry name" value="BCTRLSENSOR"/>
</dbReference>
<dbReference type="InterPro" id="IPR003594">
    <property type="entry name" value="HATPase_dom"/>
</dbReference>
<dbReference type="Gene3D" id="1.10.287.130">
    <property type="match status" value="1"/>
</dbReference>
<evidence type="ECO:0000256" key="9">
    <source>
        <dbReference type="SAM" id="Phobius"/>
    </source>
</evidence>
<dbReference type="PANTHER" id="PTHR43065">
    <property type="entry name" value="SENSOR HISTIDINE KINASE"/>
    <property type="match status" value="1"/>
</dbReference>
<dbReference type="CDD" id="cd00082">
    <property type="entry name" value="HisKA"/>
    <property type="match status" value="1"/>
</dbReference>
<dbReference type="EC" id="2.7.13.3" evidence="2"/>
<dbReference type="InterPro" id="IPR005467">
    <property type="entry name" value="His_kinase_dom"/>
</dbReference>
<sequence length="611" mass="68773">MRIKIVHDGFIDHLLKIIAILLLIPLGLAGYLYYLVHSTENGLIDTQRKAMEMAMTYLDDNLNGTFNEIIKTVATENLTQRDQAKALNKALQPIIIEAKKEYPNLDLGYYWKDYDVILDGNNVHLRENFSTRRKHNFDDALENENTVFQVFGGIAENGQLEAYRPIIRDGKIIGAVWASSDFEPISQKIDNLKQIVYGIISMGILLAIGGTFSLIRKFAGSVNEVKNNLTTISNDPTFIIPRAPGELGEITDGINQMYNKLIDVQNYNQEILTSIDDGIITVNKDQKVVSVNLAACKMLSLTKDYLGLDMKDIFPEDSPFLDCLNNTLMKNKPVKDVQIIYEDLPGSHRHLLISTSLMVNVRQDLVGALLHFRDITELVRLREDINRQERFASLGKIIAGVAHEIRSPLTSITGYIQFWNQGHVPSQKSLNIVNREMNRLANITDELLQFARPSRATFVPCNLNSLVKRLIQFFGDVHGDKIELKARVEEDLPEVMIDEHQIEKVLSNIMYNAFQATQEKGNLEVSTFYDKSKKMIGVSIRDNGCGIPAESLRKIFEPFFTTKSKGTGLGLAIAREIIESHKGLYEVESTPNVGTVFTILLPIAERGESNG</sequence>
<dbReference type="Gene3D" id="3.30.450.20">
    <property type="entry name" value="PAS domain"/>
    <property type="match status" value="1"/>
</dbReference>
<dbReference type="NCBIfam" id="NF008468">
    <property type="entry name" value="PRK11360.1"/>
    <property type="match status" value="1"/>
</dbReference>
<keyword evidence="5" id="KW-0547">Nucleotide-binding</keyword>
<reference evidence="12" key="1">
    <citation type="submission" date="2016-10" db="EMBL/GenBank/DDBJ databases">
        <authorList>
            <person name="Varghese N."/>
            <person name="Submissions S."/>
        </authorList>
    </citation>
    <scope>NUCLEOTIDE SEQUENCE [LARGE SCALE GENOMIC DNA]</scope>
    <source>
        <strain evidence="12">DSM 8344</strain>
    </source>
</reference>
<feature type="transmembrane region" description="Helical" evidence="9">
    <location>
        <begin position="195"/>
        <end position="215"/>
    </location>
</feature>
<dbReference type="SMART" id="SM00388">
    <property type="entry name" value="HisKA"/>
    <property type="match status" value="1"/>
</dbReference>
<evidence type="ECO:0000256" key="6">
    <source>
        <dbReference type="ARBA" id="ARBA00022777"/>
    </source>
</evidence>
<organism evidence="11 12">
    <name type="scientific">Desulfosporosinus hippei DSM 8344</name>
    <dbReference type="NCBI Taxonomy" id="1121419"/>
    <lineage>
        <taxon>Bacteria</taxon>
        <taxon>Bacillati</taxon>
        <taxon>Bacillota</taxon>
        <taxon>Clostridia</taxon>
        <taxon>Eubacteriales</taxon>
        <taxon>Desulfitobacteriaceae</taxon>
        <taxon>Desulfosporosinus</taxon>
    </lineage>
</organism>
<dbReference type="InterPro" id="IPR003661">
    <property type="entry name" value="HisK_dim/P_dom"/>
</dbReference>
<keyword evidence="7" id="KW-0067">ATP-binding</keyword>
<proteinExistence type="predicted"/>
<dbReference type="STRING" id="1121419.SAMN05443529_101123"/>
<feature type="domain" description="Histidine kinase" evidence="10">
    <location>
        <begin position="400"/>
        <end position="605"/>
    </location>
</feature>
<evidence type="ECO:0000256" key="7">
    <source>
        <dbReference type="ARBA" id="ARBA00022840"/>
    </source>
</evidence>
<dbReference type="Gene3D" id="3.30.565.10">
    <property type="entry name" value="Histidine kinase-like ATPase, C-terminal domain"/>
    <property type="match status" value="1"/>
</dbReference>
<evidence type="ECO:0000259" key="10">
    <source>
        <dbReference type="PROSITE" id="PS50109"/>
    </source>
</evidence>
<dbReference type="SUPFAM" id="SSF55874">
    <property type="entry name" value="ATPase domain of HSP90 chaperone/DNA topoisomerase II/histidine kinase"/>
    <property type="match status" value="1"/>
</dbReference>
<dbReference type="InterPro" id="IPR035965">
    <property type="entry name" value="PAS-like_dom_sf"/>
</dbReference>
<dbReference type="AlphaFoldDB" id="A0A1G7RLX2"/>